<dbReference type="Proteomes" id="UP000019471">
    <property type="component" value="Unassembled WGS sequence"/>
</dbReference>
<gene>
    <name evidence="1" type="ORF">A1O5_09737</name>
</gene>
<dbReference type="OrthoDB" id="5424338at2759"/>
<name>W9WQZ1_9EURO</name>
<reference evidence="1 2" key="1">
    <citation type="submission" date="2013-03" db="EMBL/GenBank/DDBJ databases">
        <title>The Genome Sequence of Cladophialophora psammophila CBS 110553.</title>
        <authorList>
            <consortium name="The Broad Institute Genomics Platform"/>
            <person name="Cuomo C."/>
            <person name="de Hoog S."/>
            <person name="Gorbushina A."/>
            <person name="Walker B."/>
            <person name="Young S.K."/>
            <person name="Zeng Q."/>
            <person name="Gargeya S."/>
            <person name="Fitzgerald M."/>
            <person name="Haas B."/>
            <person name="Abouelleil A."/>
            <person name="Allen A.W."/>
            <person name="Alvarado L."/>
            <person name="Arachchi H.M."/>
            <person name="Berlin A.M."/>
            <person name="Chapman S.B."/>
            <person name="Gainer-Dewar J."/>
            <person name="Goldberg J."/>
            <person name="Griggs A."/>
            <person name="Gujja S."/>
            <person name="Hansen M."/>
            <person name="Howarth C."/>
            <person name="Imamovic A."/>
            <person name="Ireland A."/>
            <person name="Larimer J."/>
            <person name="McCowan C."/>
            <person name="Murphy C."/>
            <person name="Pearson M."/>
            <person name="Poon T.W."/>
            <person name="Priest M."/>
            <person name="Roberts A."/>
            <person name="Saif S."/>
            <person name="Shea T."/>
            <person name="Sisk P."/>
            <person name="Sykes S."/>
            <person name="Wortman J."/>
            <person name="Nusbaum C."/>
            <person name="Birren B."/>
        </authorList>
    </citation>
    <scope>NUCLEOTIDE SEQUENCE [LARGE SCALE GENOMIC DNA]</scope>
    <source>
        <strain evidence="1 2">CBS 110553</strain>
    </source>
</reference>
<sequence length="282" mass="31944">MARNILDKLDEHRLQKMGATVKFYHEDDDGNIRPRKAWVSVGADQYNNHLDSGARVALALTELCCQRAMGKVFVFQLHPGRAKTRGEPENFHAYKAWKAIPELFYLPHVWTESERTEWDLLTPRARLHRLLSAYGWVDGAIPILPFDVEVQDVRLEKPQLDGLSGAPVTVYLSPKPYVGLSRKMHELCERQFRREGGRDWPQRVVWKASKSAWDDFDRLWSVQGGQGILEALDTFYREGSPDGEECITTYGILTERLCAAAHEAATKRGEAAGEAEQGPVAV</sequence>
<dbReference type="AlphaFoldDB" id="W9WQZ1"/>
<dbReference type="EMBL" id="AMGX01000017">
    <property type="protein sequence ID" value="EXJ67091.1"/>
    <property type="molecule type" value="Genomic_DNA"/>
</dbReference>
<organism evidence="1 2">
    <name type="scientific">Cladophialophora psammophila CBS 110553</name>
    <dbReference type="NCBI Taxonomy" id="1182543"/>
    <lineage>
        <taxon>Eukaryota</taxon>
        <taxon>Fungi</taxon>
        <taxon>Dikarya</taxon>
        <taxon>Ascomycota</taxon>
        <taxon>Pezizomycotina</taxon>
        <taxon>Eurotiomycetes</taxon>
        <taxon>Chaetothyriomycetidae</taxon>
        <taxon>Chaetothyriales</taxon>
        <taxon>Herpotrichiellaceae</taxon>
        <taxon>Cladophialophora</taxon>
    </lineage>
</organism>
<proteinExistence type="predicted"/>
<dbReference type="GeneID" id="19194433"/>
<comment type="caution">
    <text evidence="1">The sequence shown here is derived from an EMBL/GenBank/DDBJ whole genome shotgun (WGS) entry which is preliminary data.</text>
</comment>
<protein>
    <submittedName>
        <fullName evidence="1">Uncharacterized protein</fullName>
    </submittedName>
</protein>
<evidence type="ECO:0000313" key="2">
    <source>
        <dbReference type="Proteomes" id="UP000019471"/>
    </source>
</evidence>
<keyword evidence="2" id="KW-1185">Reference proteome</keyword>
<accession>W9WQZ1</accession>
<dbReference type="HOGENOM" id="CLU_1011973_0_0_1"/>
<evidence type="ECO:0000313" key="1">
    <source>
        <dbReference type="EMBL" id="EXJ67091.1"/>
    </source>
</evidence>
<dbReference type="RefSeq" id="XP_007748506.1">
    <property type="nucleotide sequence ID" value="XM_007750316.1"/>
</dbReference>